<dbReference type="PANTHER" id="PTHR46797:SF1">
    <property type="entry name" value="METHYLPHOSPHONATE SYNTHASE"/>
    <property type="match status" value="1"/>
</dbReference>
<dbReference type="GO" id="GO:0003700">
    <property type="term" value="F:DNA-binding transcription factor activity"/>
    <property type="evidence" value="ECO:0007669"/>
    <property type="project" value="TreeGrafter"/>
</dbReference>
<comment type="caution">
    <text evidence="3">The sequence shown here is derived from an EMBL/GenBank/DDBJ whole genome shotgun (WGS) entry which is preliminary data.</text>
</comment>
<dbReference type="Gene3D" id="1.10.260.40">
    <property type="entry name" value="lambda repressor-like DNA-binding domains"/>
    <property type="match status" value="1"/>
</dbReference>
<dbReference type="EMBL" id="CAKP01000113">
    <property type="protein sequence ID" value="CCJ34258.1"/>
    <property type="molecule type" value="Genomic_DNA"/>
</dbReference>
<dbReference type="Proteomes" id="UP000007652">
    <property type="component" value="Unassembled WGS sequence"/>
</dbReference>
<dbReference type="SUPFAM" id="SSF47413">
    <property type="entry name" value="lambda repressor-like DNA-binding domains"/>
    <property type="match status" value="1"/>
</dbReference>
<sequence length="149" mass="17532">MDLCPKCNSNIKKEKIYLKENKKLIEVYTCEKCGYRYMPDDRFEEILSYLKYSKIDYNAIIREEFSNYVVISRVKEIRKNRGIKLKELAQRLGVSSQRMYQIETMGENLTIVNALKLAKALNCEVGELFQLVKKDELTSDMVIVKKLEN</sequence>
<dbReference type="InterPro" id="IPR050807">
    <property type="entry name" value="TransReg_Diox_bact_type"/>
</dbReference>
<proteinExistence type="predicted"/>
<dbReference type="RefSeq" id="WP_008909514.1">
    <property type="nucleotide sequence ID" value="NZ_CAKP01000113.1"/>
</dbReference>
<dbReference type="CDD" id="cd00093">
    <property type="entry name" value="HTH_XRE"/>
    <property type="match status" value="1"/>
</dbReference>
<evidence type="ECO:0000313" key="3">
    <source>
        <dbReference type="EMBL" id="CCJ34258.1"/>
    </source>
</evidence>
<dbReference type="OrthoDB" id="1684348at2"/>
<name>I7LK80_9CLOT</name>
<dbReference type="Pfam" id="PF13443">
    <property type="entry name" value="HTH_26"/>
    <property type="match status" value="1"/>
</dbReference>
<dbReference type="PROSITE" id="PS50943">
    <property type="entry name" value="HTH_CROC1"/>
    <property type="match status" value="1"/>
</dbReference>
<keyword evidence="1" id="KW-0238">DNA-binding</keyword>
<dbReference type="InterPro" id="IPR010982">
    <property type="entry name" value="Lambda_DNA-bd_dom_sf"/>
</dbReference>
<dbReference type="GO" id="GO:0005829">
    <property type="term" value="C:cytosol"/>
    <property type="evidence" value="ECO:0007669"/>
    <property type="project" value="TreeGrafter"/>
</dbReference>
<evidence type="ECO:0000259" key="2">
    <source>
        <dbReference type="PROSITE" id="PS50943"/>
    </source>
</evidence>
<reference evidence="3 4" key="1">
    <citation type="journal article" date="2011" name="J. Bacteriol.">
        <title>Draft genome sequence of Caloramator australicus strain RC3T, a thermoanaerobe from the Great Artesian Basin of Australia.</title>
        <authorList>
            <person name="Ogg C.D."/>
            <person name="Patel B.K.C."/>
        </authorList>
    </citation>
    <scope>NUCLEOTIDE SEQUENCE [LARGE SCALE GENOMIC DNA]</scope>
    <source>
        <strain evidence="3 4">RC3</strain>
    </source>
</reference>
<dbReference type="STRING" id="857293.CAAU_2174"/>
<dbReference type="GO" id="GO:0003677">
    <property type="term" value="F:DNA binding"/>
    <property type="evidence" value="ECO:0007669"/>
    <property type="project" value="UniProtKB-KW"/>
</dbReference>
<feature type="domain" description="HTH cro/C1-type" evidence="2">
    <location>
        <begin position="74"/>
        <end position="128"/>
    </location>
</feature>
<dbReference type="PANTHER" id="PTHR46797">
    <property type="entry name" value="HTH-TYPE TRANSCRIPTIONAL REGULATOR"/>
    <property type="match status" value="1"/>
</dbReference>
<dbReference type="SMART" id="SM00530">
    <property type="entry name" value="HTH_XRE"/>
    <property type="match status" value="1"/>
</dbReference>
<dbReference type="InterPro" id="IPR001387">
    <property type="entry name" value="Cro/C1-type_HTH"/>
</dbReference>
<protein>
    <recommendedName>
        <fullName evidence="2">HTH cro/C1-type domain-containing protein</fullName>
    </recommendedName>
</protein>
<gene>
    <name evidence="3" type="ORF">CAAU_2174</name>
</gene>
<organism evidence="3 4">
    <name type="scientific">Caloramator australicus RC3</name>
    <dbReference type="NCBI Taxonomy" id="857293"/>
    <lineage>
        <taxon>Bacteria</taxon>
        <taxon>Bacillati</taxon>
        <taxon>Bacillota</taxon>
        <taxon>Clostridia</taxon>
        <taxon>Eubacteriales</taxon>
        <taxon>Clostridiaceae</taxon>
        <taxon>Caloramator</taxon>
    </lineage>
</organism>
<evidence type="ECO:0000313" key="4">
    <source>
        <dbReference type="Proteomes" id="UP000007652"/>
    </source>
</evidence>
<accession>I7LK80</accession>
<dbReference type="AlphaFoldDB" id="I7LK80"/>
<evidence type="ECO:0000256" key="1">
    <source>
        <dbReference type="ARBA" id="ARBA00023125"/>
    </source>
</evidence>
<keyword evidence="4" id="KW-1185">Reference proteome</keyword>